<gene>
    <name evidence="15" type="primary">hemG</name>
    <name evidence="15" type="ORF">GMA10_01935</name>
</gene>
<keyword evidence="9" id="KW-0274">FAD</keyword>
<evidence type="ECO:0000313" key="15">
    <source>
        <dbReference type="EMBL" id="MUN53999.1"/>
    </source>
</evidence>
<dbReference type="OrthoDB" id="3450553at2"/>
<comment type="caution">
    <text evidence="15">The sequence shown here is derived from an EMBL/GenBank/DDBJ whole genome shotgun (WGS) entry which is preliminary data.</text>
</comment>
<evidence type="ECO:0000256" key="12">
    <source>
        <dbReference type="PIRSR" id="PIRSR601613-1"/>
    </source>
</evidence>
<comment type="catalytic activity">
    <reaction evidence="1">
        <text>coproporphyrinogen III + 3 O2 = coproporphyrin III + 3 H2O2</text>
        <dbReference type="Rhea" id="RHEA:43436"/>
        <dbReference type="ChEBI" id="CHEBI:15379"/>
        <dbReference type="ChEBI" id="CHEBI:16240"/>
        <dbReference type="ChEBI" id="CHEBI:57309"/>
        <dbReference type="ChEBI" id="CHEBI:131725"/>
        <dbReference type="EC" id="1.3.3.15"/>
    </reaction>
    <physiologicalReaction direction="left-to-right" evidence="1">
        <dbReference type="Rhea" id="RHEA:43437"/>
    </physiologicalReaction>
</comment>
<dbReference type="NCBIfam" id="TIGR00562">
    <property type="entry name" value="proto_IX_ox"/>
    <property type="match status" value="1"/>
</dbReference>
<dbReference type="PRINTS" id="PR00757">
    <property type="entry name" value="AMINEOXDASEF"/>
</dbReference>
<organism evidence="15 16">
    <name type="scientific">Rothia koreensis</name>
    <dbReference type="NCBI Taxonomy" id="592378"/>
    <lineage>
        <taxon>Bacteria</taxon>
        <taxon>Bacillati</taxon>
        <taxon>Actinomycetota</taxon>
        <taxon>Actinomycetes</taxon>
        <taxon>Micrococcales</taxon>
        <taxon>Micrococcaceae</taxon>
        <taxon>Rothia</taxon>
    </lineage>
</organism>
<evidence type="ECO:0000256" key="3">
    <source>
        <dbReference type="ARBA" id="ARBA00002185"/>
    </source>
</evidence>
<proteinExistence type="inferred from homology"/>
<protein>
    <recommendedName>
        <fullName evidence="7">Coproporphyrinogen III oxidase</fullName>
        <ecNumber evidence="6">1.3.3.15</ecNumber>
    </recommendedName>
</protein>
<keyword evidence="11" id="KW-0350">Heme biosynthesis</keyword>
<dbReference type="InterPro" id="IPR004572">
    <property type="entry name" value="Protoporphyrinogen_oxidase"/>
</dbReference>
<evidence type="ECO:0000256" key="4">
    <source>
        <dbReference type="ARBA" id="ARBA00004744"/>
    </source>
</evidence>
<dbReference type="PANTHER" id="PTHR42923:SF3">
    <property type="entry name" value="PROTOPORPHYRINOGEN OXIDASE"/>
    <property type="match status" value="1"/>
</dbReference>
<comment type="pathway">
    <text evidence="4">Porphyrin-containing compound metabolism; protoheme biosynthesis.</text>
</comment>
<evidence type="ECO:0000313" key="16">
    <source>
        <dbReference type="Proteomes" id="UP000462152"/>
    </source>
</evidence>
<dbReference type="GO" id="GO:0004729">
    <property type="term" value="F:oxygen-dependent protoporphyrinogen oxidase activity"/>
    <property type="evidence" value="ECO:0007669"/>
    <property type="project" value="InterPro"/>
</dbReference>
<evidence type="ECO:0000256" key="13">
    <source>
        <dbReference type="SAM" id="MobiDB-lite"/>
    </source>
</evidence>
<feature type="domain" description="Amine oxidase" evidence="14">
    <location>
        <begin position="49"/>
        <end position="489"/>
    </location>
</feature>
<dbReference type="EC" id="1.3.3.15" evidence="6"/>
<dbReference type="Gene3D" id="1.10.3110.10">
    <property type="entry name" value="protoporphyrinogen ix oxidase, domain 3"/>
    <property type="match status" value="1"/>
</dbReference>
<dbReference type="Gene3D" id="3.90.660.20">
    <property type="entry name" value="Protoporphyrinogen oxidase, mitochondrial, domain 2"/>
    <property type="match status" value="1"/>
</dbReference>
<dbReference type="InterPro" id="IPR036188">
    <property type="entry name" value="FAD/NAD-bd_sf"/>
</dbReference>
<evidence type="ECO:0000256" key="6">
    <source>
        <dbReference type="ARBA" id="ARBA00012402"/>
    </source>
</evidence>
<evidence type="ECO:0000256" key="9">
    <source>
        <dbReference type="ARBA" id="ARBA00022827"/>
    </source>
</evidence>
<feature type="compositionally biased region" description="Polar residues" evidence="13">
    <location>
        <begin position="1"/>
        <end position="17"/>
    </location>
</feature>
<dbReference type="RefSeq" id="WP_129314093.1">
    <property type="nucleotide sequence ID" value="NZ_NOIQ01000001.1"/>
</dbReference>
<dbReference type="SUPFAM" id="SSF51905">
    <property type="entry name" value="FAD/NAD(P)-binding domain"/>
    <property type="match status" value="1"/>
</dbReference>
<evidence type="ECO:0000256" key="5">
    <source>
        <dbReference type="ARBA" id="ARBA00008310"/>
    </source>
</evidence>
<evidence type="ECO:0000256" key="10">
    <source>
        <dbReference type="ARBA" id="ARBA00023002"/>
    </source>
</evidence>
<keyword evidence="10 15" id="KW-0560">Oxidoreductase</keyword>
<dbReference type="SUPFAM" id="SSF54373">
    <property type="entry name" value="FAD-linked reductases, C-terminal domain"/>
    <property type="match status" value="1"/>
</dbReference>
<accession>A0A7K1LFN4</accession>
<keyword evidence="8" id="KW-0285">Flavoprotein</keyword>
<reference evidence="15 16" key="1">
    <citation type="submission" date="2019-12" db="EMBL/GenBank/DDBJ databases">
        <authorList>
            <person name="Li J."/>
            <person name="Shi Y."/>
            <person name="Xu G."/>
            <person name="Xiao D."/>
            <person name="Ran X."/>
        </authorList>
    </citation>
    <scope>NUCLEOTIDE SEQUENCE [LARGE SCALE GENOMIC DNA]</scope>
    <source>
        <strain evidence="15 16">JCM 15915</strain>
    </source>
</reference>
<comment type="cofactor">
    <cofactor evidence="2">
        <name>FAD</name>
        <dbReference type="ChEBI" id="CHEBI:57692"/>
    </cofactor>
</comment>
<dbReference type="AlphaFoldDB" id="A0A7K1LFN4"/>
<name>A0A7K1LFN4_9MICC</name>
<dbReference type="Pfam" id="PF01593">
    <property type="entry name" value="Amino_oxidase"/>
    <property type="match status" value="1"/>
</dbReference>
<dbReference type="InterPro" id="IPR001613">
    <property type="entry name" value="Flavin_amine_oxidase"/>
</dbReference>
<feature type="binding site" evidence="12">
    <location>
        <position position="50"/>
    </location>
    <ligand>
        <name>FAD</name>
        <dbReference type="ChEBI" id="CHEBI:57692"/>
    </ligand>
</feature>
<dbReference type="Proteomes" id="UP000462152">
    <property type="component" value="Unassembled WGS sequence"/>
</dbReference>
<dbReference type="InterPro" id="IPR002937">
    <property type="entry name" value="Amino_oxidase"/>
</dbReference>
<dbReference type="UniPathway" id="UPA00252"/>
<feature type="region of interest" description="Disordered" evidence="13">
    <location>
        <begin position="1"/>
        <end position="35"/>
    </location>
</feature>
<dbReference type="PANTHER" id="PTHR42923">
    <property type="entry name" value="PROTOPORPHYRINOGEN OXIDASE"/>
    <property type="match status" value="1"/>
</dbReference>
<dbReference type="EMBL" id="WOGT01000001">
    <property type="protein sequence ID" value="MUN53999.1"/>
    <property type="molecule type" value="Genomic_DNA"/>
</dbReference>
<evidence type="ECO:0000256" key="7">
    <source>
        <dbReference type="ARBA" id="ARBA00019046"/>
    </source>
</evidence>
<comment type="similarity">
    <text evidence="5">Belongs to the protoporphyrinogen/coproporphyrinogen oxidase family. Coproporphyrinogen III oxidase subfamily.</text>
</comment>
<evidence type="ECO:0000259" key="14">
    <source>
        <dbReference type="Pfam" id="PF01593"/>
    </source>
</evidence>
<keyword evidence="16" id="KW-1185">Reference proteome</keyword>
<dbReference type="InterPro" id="IPR050464">
    <property type="entry name" value="Zeta_carotene_desat/Oxidored"/>
</dbReference>
<dbReference type="GO" id="GO:0006783">
    <property type="term" value="P:heme biosynthetic process"/>
    <property type="evidence" value="ECO:0007669"/>
    <property type="project" value="UniProtKB-KW"/>
</dbReference>
<evidence type="ECO:0000256" key="2">
    <source>
        <dbReference type="ARBA" id="ARBA00001974"/>
    </source>
</evidence>
<evidence type="ECO:0000256" key="1">
    <source>
        <dbReference type="ARBA" id="ARBA00001755"/>
    </source>
</evidence>
<evidence type="ECO:0000256" key="11">
    <source>
        <dbReference type="ARBA" id="ARBA00023133"/>
    </source>
</evidence>
<dbReference type="Gene3D" id="3.50.50.60">
    <property type="entry name" value="FAD/NAD(P)-binding domain"/>
    <property type="match status" value="1"/>
</dbReference>
<comment type="function">
    <text evidence="3">Involved in coproporphyrin-dependent heme b biosynthesis. Catalyzes the oxidation of coproporphyrinogen III to coproporphyrin III.</text>
</comment>
<evidence type="ECO:0000256" key="8">
    <source>
        <dbReference type="ARBA" id="ARBA00022630"/>
    </source>
</evidence>
<sequence>MASQPQKVTPDQANTLKSPEAPGDSSPAHAPDAVRSRKARTALVVGGGVSGLLAARELADRGLRVVLTESRDHFGGAVGAHQVGGMVLDSGAESYATRNASVAELIDDLGLGEARTTPSRVGSWLYLPSGPIPMPSSGILGIPANPGDSELRPALTAAGQRRAAMDRYLPSSVGAHQKTLGGLVKARMGQHVVDGLVAPVTMGIHSTHPNELDVDAVAPGLREGIRTYGSLGASAAVLRANSPAGSQVAGLVGGMNQLSEALVNDLTRRGVRLLAGCDVIAVDRDEVTQNWIAIRRQEGSAGKRAALTADVLVLATDGPTTVRLLGPHLDSDLLPEVRRGPEIALVTLVVDAPALDSAPRGTGVLVSDRVRTVRAKALTHMTAKWQWIADRVGEHRHILRLSYGRGPTSEGQSITELTLSDEQLMSLALHDASRIMGTSLSRKYLQGADVVRWKTAMPQVSIGHAQKVKAFRQNLTKLSRVASVGAWLSGTGLASLVPDTRTTIADLDLG</sequence>